<organism evidence="1 2">
    <name type="scientific">Entomobacter blattae</name>
    <dbReference type="NCBI Taxonomy" id="2762277"/>
    <lineage>
        <taxon>Bacteria</taxon>
        <taxon>Pseudomonadati</taxon>
        <taxon>Pseudomonadota</taxon>
        <taxon>Alphaproteobacteria</taxon>
        <taxon>Acetobacterales</taxon>
        <taxon>Acetobacteraceae</taxon>
        <taxon>Entomobacter</taxon>
    </lineage>
</organism>
<evidence type="ECO:0000313" key="1">
    <source>
        <dbReference type="EMBL" id="QNT79292.1"/>
    </source>
</evidence>
<dbReference type="AlphaFoldDB" id="A0A7H1NU32"/>
<sequence length="103" mass="12460">MAVYMIAFNVMKLNLINRDDLKICKVIQTFPEHHMVYDGLWFVETEHTQDHIYNKITDEVTLGNFELVITECPYKPKLHQLAREWFRHMDREWKIKGRPAPWS</sequence>
<protein>
    <submittedName>
        <fullName evidence="1">Uncharacterized protein</fullName>
    </submittedName>
</protein>
<gene>
    <name evidence="1" type="ORF">JGUZn3_20890</name>
</gene>
<dbReference type="KEGG" id="ebla:JGUZn3_20890"/>
<evidence type="ECO:0000313" key="2">
    <source>
        <dbReference type="Proteomes" id="UP000516349"/>
    </source>
</evidence>
<reference evidence="1 2" key="1">
    <citation type="submission" date="2020-08" db="EMBL/GenBank/DDBJ databases">
        <title>Complete genome sequence of Entomobacter blattae G55GP.</title>
        <authorList>
            <person name="Poehlein A."/>
            <person name="Guzman J."/>
            <person name="Daniel R."/>
            <person name="Vilcinskas A."/>
        </authorList>
    </citation>
    <scope>NUCLEOTIDE SEQUENCE [LARGE SCALE GENOMIC DNA]</scope>
    <source>
        <strain evidence="1 2">G55GP</strain>
    </source>
</reference>
<proteinExistence type="predicted"/>
<dbReference type="EMBL" id="CP060244">
    <property type="protein sequence ID" value="QNT79292.1"/>
    <property type="molecule type" value="Genomic_DNA"/>
</dbReference>
<dbReference type="Proteomes" id="UP000516349">
    <property type="component" value="Chromosome"/>
</dbReference>
<keyword evidence="2" id="KW-1185">Reference proteome</keyword>
<name>A0A7H1NU32_9PROT</name>
<accession>A0A7H1NU32</accession>
<dbReference type="RefSeq" id="WP_203413468.1">
    <property type="nucleotide sequence ID" value="NZ_CP060244.1"/>
</dbReference>